<dbReference type="AlphaFoldDB" id="A0AAN8VWQ6"/>
<evidence type="ECO:0000313" key="2">
    <source>
        <dbReference type="Proteomes" id="UP001370490"/>
    </source>
</evidence>
<sequence>MKSSSSKRKEKVDADKVAVLNGWHRVDTRTREALRRSFLSELVEGYEFYNLVSVTDTEMKGTQALKMTRIRKKKTKTSSDLLNITLSDFLKMTKEGIW</sequence>
<dbReference type="InterPro" id="IPR039629">
    <property type="entry name" value="R3HDM4"/>
</dbReference>
<keyword evidence="2" id="KW-1185">Reference proteome</keyword>
<dbReference type="PANTHER" id="PTHR32019:SF2">
    <property type="entry name" value="R3H DOMAIN-CONTAINING PROTEIN 4"/>
    <property type="match status" value="1"/>
</dbReference>
<organism evidence="1 2">
    <name type="scientific">Dillenia turbinata</name>
    <dbReference type="NCBI Taxonomy" id="194707"/>
    <lineage>
        <taxon>Eukaryota</taxon>
        <taxon>Viridiplantae</taxon>
        <taxon>Streptophyta</taxon>
        <taxon>Embryophyta</taxon>
        <taxon>Tracheophyta</taxon>
        <taxon>Spermatophyta</taxon>
        <taxon>Magnoliopsida</taxon>
        <taxon>eudicotyledons</taxon>
        <taxon>Gunneridae</taxon>
        <taxon>Pentapetalae</taxon>
        <taxon>Dilleniales</taxon>
        <taxon>Dilleniaceae</taxon>
        <taxon>Dillenia</taxon>
    </lineage>
</organism>
<protein>
    <submittedName>
        <fullName evidence="1">Uncharacterized protein</fullName>
    </submittedName>
</protein>
<evidence type="ECO:0000313" key="1">
    <source>
        <dbReference type="EMBL" id="KAK6937506.1"/>
    </source>
</evidence>
<dbReference type="Proteomes" id="UP001370490">
    <property type="component" value="Unassembled WGS sequence"/>
</dbReference>
<proteinExistence type="predicted"/>
<dbReference type="PANTHER" id="PTHR32019">
    <property type="entry name" value="R3H DOMAIN-CONTAINING PROTEIN 4"/>
    <property type="match status" value="1"/>
</dbReference>
<comment type="caution">
    <text evidence="1">The sequence shown here is derived from an EMBL/GenBank/DDBJ whole genome shotgun (WGS) entry which is preliminary data.</text>
</comment>
<reference evidence="1 2" key="1">
    <citation type="submission" date="2023-12" db="EMBL/GenBank/DDBJ databases">
        <title>A high-quality genome assembly for Dillenia turbinata (Dilleniales).</title>
        <authorList>
            <person name="Chanderbali A."/>
        </authorList>
    </citation>
    <scope>NUCLEOTIDE SEQUENCE [LARGE SCALE GENOMIC DNA]</scope>
    <source>
        <strain evidence="1">LSX21</strain>
        <tissue evidence="1">Leaf</tissue>
    </source>
</reference>
<accession>A0AAN8VWQ6</accession>
<name>A0AAN8VWQ6_9MAGN</name>
<dbReference type="EMBL" id="JBAMMX010000006">
    <property type="protein sequence ID" value="KAK6937506.1"/>
    <property type="molecule type" value="Genomic_DNA"/>
</dbReference>
<gene>
    <name evidence="1" type="ORF">RJ641_031014</name>
</gene>